<organism evidence="9">
    <name type="scientific">Dissoconium aciculare CBS 342.82</name>
    <dbReference type="NCBI Taxonomy" id="1314786"/>
    <lineage>
        <taxon>Eukaryota</taxon>
        <taxon>Fungi</taxon>
        <taxon>Dikarya</taxon>
        <taxon>Ascomycota</taxon>
        <taxon>Pezizomycotina</taxon>
        <taxon>Dothideomycetes</taxon>
        <taxon>Dothideomycetidae</taxon>
        <taxon>Mycosphaerellales</taxon>
        <taxon>Dissoconiaceae</taxon>
        <taxon>Dissoconium</taxon>
    </lineage>
</organism>
<dbReference type="Proteomes" id="UP000504637">
    <property type="component" value="Unplaced"/>
</dbReference>
<dbReference type="InterPro" id="IPR036236">
    <property type="entry name" value="Znf_C2H2_sf"/>
</dbReference>
<name>A0A6J3LZ73_9PEZI</name>
<feature type="domain" description="C2H2-type" evidence="7">
    <location>
        <begin position="273"/>
        <end position="301"/>
    </location>
</feature>
<dbReference type="SMART" id="SM00355">
    <property type="entry name" value="ZnF_C2H2"/>
    <property type="match status" value="5"/>
</dbReference>
<dbReference type="InterPro" id="IPR013087">
    <property type="entry name" value="Znf_C2H2_type"/>
</dbReference>
<evidence type="ECO:0000313" key="8">
    <source>
        <dbReference type="Proteomes" id="UP000504637"/>
    </source>
</evidence>
<dbReference type="GO" id="GO:0045944">
    <property type="term" value="P:positive regulation of transcription by RNA polymerase II"/>
    <property type="evidence" value="ECO:0007669"/>
    <property type="project" value="UniProtKB-ARBA"/>
</dbReference>
<keyword evidence="3 5" id="KW-0863">Zinc-finger</keyword>
<evidence type="ECO:0000256" key="5">
    <source>
        <dbReference type="PROSITE-ProRule" id="PRU00042"/>
    </source>
</evidence>
<dbReference type="RefSeq" id="XP_033458111.1">
    <property type="nucleotide sequence ID" value="XM_033601647.1"/>
</dbReference>
<accession>A0A6J3LZ73</accession>
<keyword evidence="2" id="KW-0677">Repeat</keyword>
<dbReference type="Gene3D" id="3.30.160.60">
    <property type="entry name" value="Classic Zinc Finger"/>
    <property type="match status" value="4"/>
</dbReference>
<proteinExistence type="predicted"/>
<evidence type="ECO:0000256" key="1">
    <source>
        <dbReference type="ARBA" id="ARBA00022723"/>
    </source>
</evidence>
<keyword evidence="4" id="KW-0862">Zinc</keyword>
<feature type="domain" description="C2H2-type" evidence="7">
    <location>
        <begin position="242"/>
        <end position="272"/>
    </location>
</feature>
<evidence type="ECO:0000256" key="3">
    <source>
        <dbReference type="ARBA" id="ARBA00022771"/>
    </source>
</evidence>
<dbReference type="InterPro" id="IPR050329">
    <property type="entry name" value="GLI_C2H2-zinc-finger"/>
</dbReference>
<feature type="compositionally biased region" description="Polar residues" evidence="6">
    <location>
        <begin position="1"/>
        <end position="17"/>
    </location>
</feature>
<dbReference type="GO" id="GO:0008270">
    <property type="term" value="F:zinc ion binding"/>
    <property type="evidence" value="ECO:0007669"/>
    <property type="project" value="UniProtKB-KW"/>
</dbReference>
<evidence type="ECO:0000313" key="9">
    <source>
        <dbReference type="RefSeq" id="XP_033458111.1"/>
    </source>
</evidence>
<dbReference type="AlphaFoldDB" id="A0A6J3LZ73"/>
<dbReference type="OrthoDB" id="3437960at2759"/>
<gene>
    <name evidence="9" type="ORF">K489DRAFT_322800</name>
</gene>
<dbReference type="SUPFAM" id="SSF57667">
    <property type="entry name" value="beta-beta-alpha zinc fingers"/>
    <property type="match status" value="2"/>
</dbReference>
<dbReference type="GO" id="GO:0005634">
    <property type="term" value="C:nucleus"/>
    <property type="evidence" value="ECO:0007669"/>
    <property type="project" value="UniProtKB-ARBA"/>
</dbReference>
<reference evidence="9" key="1">
    <citation type="submission" date="2020-01" db="EMBL/GenBank/DDBJ databases">
        <authorList>
            <consortium name="DOE Joint Genome Institute"/>
            <person name="Haridas S."/>
            <person name="Albert R."/>
            <person name="Binder M."/>
            <person name="Bloem J."/>
            <person name="Labutti K."/>
            <person name="Salamov A."/>
            <person name="Andreopoulos B."/>
            <person name="Baker S.E."/>
            <person name="Barry K."/>
            <person name="Bills G."/>
            <person name="Bluhm B.H."/>
            <person name="Cannon C."/>
            <person name="Castanera R."/>
            <person name="Culley D.E."/>
            <person name="Daum C."/>
            <person name="Ezra D."/>
            <person name="Gonzalez J.B."/>
            <person name="Henrissat B."/>
            <person name="Kuo A."/>
            <person name="Liang C."/>
            <person name="Lipzen A."/>
            <person name="Lutzoni F."/>
            <person name="Magnuson J."/>
            <person name="Mondo S."/>
            <person name="Nolan M."/>
            <person name="Ohm R."/>
            <person name="Pangilinan J."/>
            <person name="Park H.-J."/>
            <person name="Ramirez L."/>
            <person name="Alfaro M."/>
            <person name="Sun H."/>
            <person name="Tritt A."/>
            <person name="Yoshinaga Y."/>
            <person name="Zwiers L.-H."/>
            <person name="Turgeon B.G."/>
            <person name="Goodwin S.B."/>
            <person name="Spatafora J.W."/>
            <person name="Crous P.W."/>
            <person name="Grigoriev I.V."/>
        </authorList>
    </citation>
    <scope>NUCLEOTIDE SEQUENCE</scope>
    <source>
        <strain evidence="9">CBS 342.82</strain>
    </source>
</reference>
<evidence type="ECO:0000256" key="4">
    <source>
        <dbReference type="ARBA" id="ARBA00022833"/>
    </source>
</evidence>
<evidence type="ECO:0000256" key="2">
    <source>
        <dbReference type="ARBA" id="ARBA00022737"/>
    </source>
</evidence>
<dbReference type="PROSITE" id="PS50157">
    <property type="entry name" value="ZINC_FINGER_C2H2_2"/>
    <property type="match status" value="4"/>
</dbReference>
<dbReference type="GeneID" id="54359447"/>
<feature type="domain" description="C2H2-type" evidence="7">
    <location>
        <begin position="147"/>
        <end position="175"/>
    </location>
</feature>
<feature type="domain" description="C2H2-type" evidence="7">
    <location>
        <begin position="214"/>
        <end position="241"/>
    </location>
</feature>
<protein>
    <recommendedName>
        <fullName evidence="7">C2H2-type domain-containing protein</fullName>
    </recommendedName>
</protein>
<reference evidence="9" key="3">
    <citation type="submission" date="2025-08" db="UniProtKB">
        <authorList>
            <consortium name="RefSeq"/>
        </authorList>
    </citation>
    <scope>IDENTIFICATION</scope>
    <source>
        <strain evidence="9">CBS 342.82</strain>
    </source>
</reference>
<evidence type="ECO:0000256" key="6">
    <source>
        <dbReference type="SAM" id="MobiDB-lite"/>
    </source>
</evidence>
<dbReference type="GO" id="GO:0000981">
    <property type="term" value="F:DNA-binding transcription factor activity, RNA polymerase II-specific"/>
    <property type="evidence" value="ECO:0007669"/>
    <property type="project" value="TreeGrafter"/>
</dbReference>
<sequence length="541" mass="60153">MTRFQESALRNSVSAQPDSAGIPYWQNDQFSTLLEVQRQAGVSQSTLQHDQSLDPVFDNPGMLQAGVNSTMLGLDMTTNGYRPVDYPQYHDFTQVQQELSQALGEFDQPPSVALHMPKRMTVKTPTGPRSMRRPGLAGAAALVNGQYCCQWSSHGVTCGHNFADAKSLNDHIRAHHVRGAATFLCQWSGCDKSGFPTANKLVRHVHSHTGYKPYPCTHCPQAFVTKDQLDKHLTTHTGAKDFVCTWPGCGRSFAVKHALDGHTNSVHLKAKKHVCPHCSQAFDDSSNLSKHKKQVHNKDTGIHCPARHINGCSYVDSRKDKMKDHCEKEQHGLEIVRDAHAWNLWVQRFKTCSKKHTARRHCHHVLSNTPTSQFSEGSSVITYPVPMRMPVVECNKQGCNLPICVPCPSFCPDMQSLDNLHHHADFQHFADDPCDPCDPHCDPCSTHCDPCEDDCDSGHCNDDHCELADEQQCGNEQTCTIPNCRSGSSTPSSRPATPIEMPSDPYFPYNTISGAEGDLFQDHGQPFQLAQGRLPEYMFTG</sequence>
<dbReference type="PANTHER" id="PTHR19818:SF139">
    <property type="entry name" value="PAIR-RULE PROTEIN ODD-PAIRED"/>
    <property type="match status" value="1"/>
</dbReference>
<dbReference type="PROSITE" id="PS00028">
    <property type="entry name" value="ZINC_FINGER_C2H2_1"/>
    <property type="match status" value="3"/>
</dbReference>
<dbReference type="PANTHER" id="PTHR19818">
    <property type="entry name" value="ZINC FINGER PROTEIN ZIC AND GLI"/>
    <property type="match status" value="1"/>
</dbReference>
<feature type="region of interest" description="Disordered" evidence="6">
    <location>
        <begin position="1"/>
        <end position="20"/>
    </location>
</feature>
<dbReference type="FunFam" id="3.30.160.60:FF:002343">
    <property type="entry name" value="Zinc finger protein 33A"/>
    <property type="match status" value="1"/>
</dbReference>
<dbReference type="GO" id="GO:0000978">
    <property type="term" value="F:RNA polymerase II cis-regulatory region sequence-specific DNA binding"/>
    <property type="evidence" value="ECO:0007669"/>
    <property type="project" value="TreeGrafter"/>
</dbReference>
<keyword evidence="1" id="KW-0479">Metal-binding</keyword>
<dbReference type="Pfam" id="PF00096">
    <property type="entry name" value="zf-C2H2"/>
    <property type="match status" value="2"/>
</dbReference>
<keyword evidence="8" id="KW-1185">Reference proteome</keyword>
<reference evidence="9" key="2">
    <citation type="submission" date="2020-04" db="EMBL/GenBank/DDBJ databases">
        <authorList>
            <consortium name="NCBI Genome Project"/>
        </authorList>
    </citation>
    <scope>NUCLEOTIDE SEQUENCE</scope>
    <source>
        <strain evidence="9">CBS 342.82</strain>
    </source>
</reference>
<evidence type="ECO:0000259" key="7">
    <source>
        <dbReference type="PROSITE" id="PS50157"/>
    </source>
</evidence>